<accession>A0A6J6KJL7</accession>
<dbReference type="EMBL" id="CAEZVY010000133">
    <property type="protein sequence ID" value="CAB4650020.1"/>
    <property type="molecule type" value="Genomic_DNA"/>
</dbReference>
<dbReference type="InterPro" id="IPR038389">
    <property type="entry name" value="PSMG2_sf"/>
</dbReference>
<dbReference type="PIRSF" id="PIRSF028754">
    <property type="entry name" value="UCP028754"/>
    <property type="match status" value="1"/>
</dbReference>
<dbReference type="InterPro" id="IPR008492">
    <property type="entry name" value="Rv2714-like"/>
</dbReference>
<dbReference type="SUPFAM" id="SSF159659">
    <property type="entry name" value="Cgl1923-like"/>
    <property type="match status" value="1"/>
</dbReference>
<dbReference type="EMBL" id="CAEZTM010000010">
    <property type="protein sequence ID" value="CAB4564958.1"/>
    <property type="molecule type" value="Genomic_DNA"/>
</dbReference>
<dbReference type="AlphaFoldDB" id="A0A6J6KJL7"/>
<name>A0A6J6KJL7_9ZZZZ</name>
<dbReference type="Gene3D" id="1.10.287.100">
    <property type="match status" value="1"/>
</dbReference>
<organism evidence="2">
    <name type="scientific">freshwater metagenome</name>
    <dbReference type="NCBI Taxonomy" id="449393"/>
    <lineage>
        <taxon>unclassified sequences</taxon>
        <taxon>metagenomes</taxon>
        <taxon>ecological metagenomes</taxon>
    </lineage>
</organism>
<sequence>MFADHVFREALELSAVPQGLPLVAGLTGFADAGATVTQVNNYMMDTFSNERVGTFVNDLLIDYRARRPLFQFEETALTSYQPPRLSLDLVRDEVGTEFLFLSGYEPDFRWDQVSSRIVDLIDELGVTSSTWVHAIPMPVPHTRSLGVTVSGNRSELTDALSVWRPTTGVPGTLMHLVEYRLQEKDHPTAGFVVLVPHYLADTEFPDAAVTALQSVTRATGLVFPTDSLREAGREFLRGISEQVENNQELHKLVGTLETRHDSYMEDNPMPSPLMGADGEVPSADTIAAELQDFLAKRHAAEAAGDGDPR</sequence>
<evidence type="ECO:0000313" key="1">
    <source>
        <dbReference type="EMBL" id="CAB4564958.1"/>
    </source>
</evidence>
<protein>
    <submittedName>
        <fullName evidence="2">Unannotated protein</fullName>
    </submittedName>
</protein>
<dbReference type="Pfam" id="PF09754">
    <property type="entry name" value="PAC2"/>
    <property type="match status" value="1"/>
</dbReference>
<reference evidence="2" key="1">
    <citation type="submission" date="2020-05" db="EMBL/GenBank/DDBJ databases">
        <authorList>
            <person name="Chiriac C."/>
            <person name="Salcher M."/>
            <person name="Ghai R."/>
            <person name="Kavagutti S V."/>
        </authorList>
    </citation>
    <scope>NUCLEOTIDE SEQUENCE</scope>
</reference>
<proteinExistence type="predicted"/>
<gene>
    <name evidence="1" type="ORF">UFOPK1684_00361</name>
    <name evidence="2" type="ORF">UFOPK2158_01136</name>
</gene>
<dbReference type="Gene3D" id="3.40.50.10900">
    <property type="entry name" value="PAC-like subunit"/>
    <property type="match status" value="1"/>
</dbReference>
<dbReference type="InterPro" id="IPR019151">
    <property type="entry name" value="Proteasome_assmbl_chaperone_2"/>
</dbReference>
<evidence type="ECO:0000313" key="2">
    <source>
        <dbReference type="EMBL" id="CAB4650020.1"/>
    </source>
</evidence>